<keyword evidence="4" id="KW-1185">Reference proteome</keyword>
<organism evidence="3">
    <name type="scientific">Eremomyces bilateralis CBS 781.70</name>
    <dbReference type="NCBI Taxonomy" id="1392243"/>
    <lineage>
        <taxon>Eukaryota</taxon>
        <taxon>Fungi</taxon>
        <taxon>Dikarya</taxon>
        <taxon>Ascomycota</taxon>
        <taxon>Pezizomycotina</taxon>
        <taxon>Dothideomycetes</taxon>
        <taxon>Dothideomycetes incertae sedis</taxon>
        <taxon>Eremomycetales</taxon>
        <taxon>Eremomycetaceae</taxon>
        <taxon>Eremomyces</taxon>
    </lineage>
</organism>
<feature type="compositionally biased region" description="Gly residues" evidence="1">
    <location>
        <begin position="193"/>
        <end position="203"/>
    </location>
</feature>
<evidence type="ECO:0000313" key="3">
    <source>
        <dbReference type="EMBL" id="KAF1808840.1"/>
    </source>
</evidence>
<name>A0A6G1FSY7_9PEZI</name>
<dbReference type="Proteomes" id="UP000504638">
    <property type="component" value="Unplaced"/>
</dbReference>
<evidence type="ECO:0000256" key="2">
    <source>
        <dbReference type="SAM" id="SignalP"/>
    </source>
</evidence>
<dbReference type="AlphaFoldDB" id="A0A6G1FSY7"/>
<keyword evidence="2" id="KW-0732">Signal</keyword>
<dbReference type="Gene3D" id="3.90.280.10">
    <property type="entry name" value="PEBP-like"/>
    <property type="match status" value="1"/>
</dbReference>
<dbReference type="InterPro" id="IPR036610">
    <property type="entry name" value="PEBP-like_sf"/>
</dbReference>
<evidence type="ECO:0000256" key="1">
    <source>
        <dbReference type="SAM" id="MobiDB-lite"/>
    </source>
</evidence>
<evidence type="ECO:0000313" key="4">
    <source>
        <dbReference type="Proteomes" id="UP000504638"/>
    </source>
</evidence>
<dbReference type="EMBL" id="ML975178">
    <property type="protein sequence ID" value="KAF1808840.1"/>
    <property type="molecule type" value="Genomic_DNA"/>
</dbReference>
<gene>
    <name evidence="3 5" type="ORF">P152DRAFT_205657</name>
</gene>
<feature type="signal peptide" evidence="2">
    <location>
        <begin position="1"/>
        <end position="21"/>
    </location>
</feature>
<accession>A0A6G1FSY7</accession>
<feature type="compositionally biased region" description="Low complexity" evidence="1">
    <location>
        <begin position="272"/>
        <end position="283"/>
    </location>
</feature>
<dbReference type="OrthoDB" id="5231984at2759"/>
<sequence>MRSILSFRLVPIFALSALSAAQQSVPQDLSQSFRQNTVQLQVSYTGDASNGFADGSRFTAQQCANTPAFGLGDSSGISTTANFVIMMLDTTCSQRVIHFMQPNFKSSGDRLQLASQAQSLVDYVAPGSRGEKGQRQYTFLMFLQPSSARINSVPNAGDVVDVASLQTSNGLRPAIAGVAMRIDLGGDADCGNNNGGGQNGGGQQQQPSPPQLTTAQAAPPNQPAPLPPQVQTTQQPQQPPPAQTTRQVQLPPSRPTTQIVAPPPADLNLIDSPVPSSTPAATAPRASSLVFITSIASVVSFTGPINLGPIPTELLAGVNTRSGGSAAAQSGTGITPAAASSGGVVPFAGATRQLERSTCLVLLVAALLGVFLGW</sequence>
<evidence type="ECO:0000313" key="5">
    <source>
        <dbReference type="RefSeq" id="XP_033530471.1"/>
    </source>
</evidence>
<protein>
    <submittedName>
        <fullName evidence="3 5">Uncharacterized protein</fullName>
    </submittedName>
</protein>
<feature type="chain" id="PRO_5044631562" evidence="2">
    <location>
        <begin position="22"/>
        <end position="374"/>
    </location>
</feature>
<dbReference type="GeneID" id="54414937"/>
<feature type="region of interest" description="Disordered" evidence="1">
    <location>
        <begin position="189"/>
        <end position="283"/>
    </location>
</feature>
<reference evidence="5" key="3">
    <citation type="submission" date="2025-04" db="UniProtKB">
        <authorList>
            <consortium name="RefSeq"/>
        </authorList>
    </citation>
    <scope>IDENTIFICATION</scope>
    <source>
        <strain evidence="5">CBS 781.70</strain>
    </source>
</reference>
<reference evidence="3 5" key="1">
    <citation type="submission" date="2020-01" db="EMBL/GenBank/DDBJ databases">
        <authorList>
            <consortium name="DOE Joint Genome Institute"/>
            <person name="Haridas S."/>
            <person name="Albert R."/>
            <person name="Binder M."/>
            <person name="Bloem J."/>
            <person name="Labutti K."/>
            <person name="Salamov A."/>
            <person name="Andreopoulos B."/>
            <person name="Baker S.E."/>
            <person name="Barry K."/>
            <person name="Bills G."/>
            <person name="Bluhm B.H."/>
            <person name="Cannon C."/>
            <person name="Castanera R."/>
            <person name="Culley D.E."/>
            <person name="Daum C."/>
            <person name="Ezra D."/>
            <person name="Gonzalez J.B."/>
            <person name="Henrissat B."/>
            <person name="Kuo A."/>
            <person name="Liang C."/>
            <person name="Lipzen A."/>
            <person name="Lutzoni F."/>
            <person name="Magnuson J."/>
            <person name="Mondo S."/>
            <person name="Nolan M."/>
            <person name="Ohm R."/>
            <person name="Pangilinan J."/>
            <person name="Park H.-J."/>
            <person name="Ramirez L."/>
            <person name="Alfaro M."/>
            <person name="Sun H."/>
            <person name="Tritt A."/>
            <person name="Yoshinaga Y."/>
            <person name="Zwiers L.-H."/>
            <person name="Turgeon B.G."/>
            <person name="Goodwin S.B."/>
            <person name="Spatafora J.W."/>
            <person name="Crous P.W."/>
            <person name="Grigoriev I.V."/>
        </authorList>
    </citation>
    <scope>NUCLEOTIDE SEQUENCE</scope>
    <source>
        <strain evidence="3 5">CBS 781.70</strain>
    </source>
</reference>
<dbReference type="SUPFAM" id="SSF49777">
    <property type="entry name" value="PEBP-like"/>
    <property type="match status" value="1"/>
</dbReference>
<reference evidence="5" key="2">
    <citation type="submission" date="2020-04" db="EMBL/GenBank/DDBJ databases">
        <authorList>
            <consortium name="NCBI Genome Project"/>
        </authorList>
    </citation>
    <scope>NUCLEOTIDE SEQUENCE</scope>
    <source>
        <strain evidence="5">CBS 781.70</strain>
    </source>
</reference>
<proteinExistence type="predicted"/>
<dbReference type="RefSeq" id="XP_033530471.1">
    <property type="nucleotide sequence ID" value="XM_033674367.1"/>
</dbReference>